<dbReference type="RefSeq" id="WP_156353724.1">
    <property type="nucleotide sequence ID" value="NZ_CACRST010000011.1"/>
</dbReference>
<dbReference type="EMBL" id="CACRST010000011">
    <property type="protein sequence ID" value="VYS99572.1"/>
    <property type="molecule type" value="Genomic_DNA"/>
</dbReference>
<name>A0A6N2T3F8_9FIRM</name>
<keyword evidence="2" id="KW-0812">Transmembrane</keyword>
<evidence type="ECO:0000259" key="3">
    <source>
        <dbReference type="Pfam" id="PF14285"/>
    </source>
</evidence>
<evidence type="ECO:0000313" key="4">
    <source>
        <dbReference type="EMBL" id="VYS99572.1"/>
    </source>
</evidence>
<sequence>MKKNLKQKGKKENHQKSGTKKNRQVFYDENYIKKAEEMERALWEDGDFDDDEEEFTDEEEACSYAALIQRLKAEGVYQEDEKETGNADAAEDAGKSKHLLPDSRVLPFPRKRRISMGRVAGVALLCCACVFAASMTSEANRNYFVEKMQYMMGDDTRIIVGNDGENEDINYEEQDAIREIETKLKVDVPEFYYRPPKFFFSNYEISELSDIARIEYEYHKYIISFVIDKQNKRSTSRTLSTDGKKESFSVTSYNGIQATVEELQGEKDLVPSYTATWEKDNVVYWLSGKIEKEELKKILEQMGY</sequence>
<evidence type="ECO:0000256" key="2">
    <source>
        <dbReference type="SAM" id="Phobius"/>
    </source>
</evidence>
<keyword evidence="2" id="KW-1133">Transmembrane helix</keyword>
<evidence type="ECO:0000256" key="1">
    <source>
        <dbReference type="SAM" id="MobiDB-lite"/>
    </source>
</evidence>
<feature type="region of interest" description="Disordered" evidence="1">
    <location>
        <begin position="77"/>
        <end position="96"/>
    </location>
</feature>
<keyword evidence="2" id="KW-0472">Membrane</keyword>
<dbReference type="AlphaFoldDB" id="A0A6N2T3F8"/>
<organism evidence="4">
    <name type="scientific">Blautia glucerasea</name>
    <dbReference type="NCBI Taxonomy" id="536633"/>
    <lineage>
        <taxon>Bacteria</taxon>
        <taxon>Bacillati</taxon>
        <taxon>Bacillota</taxon>
        <taxon>Clostridia</taxon>
        <taxon>Lachnospirales</taxon>
        <taxon>Lachnospiraceae</taxon>
        <taxon>Blautia</taxon>
    </lineage>
</organism>
<protein>
    <recommendedName>
        <fullName evidence="3">DUF4367 domain-containing protein</fullName>
    </recommendedName>
</protein>
<accession>A0A6N2T3F8</accession>
<feature type="transmembrane region" description="Helical" evidence="2">
    <location>
        <begin position="119"/>
        <end position="137"/>
    </location>
</feature>
<feature type="region of interest" description="Disordered" evidence="1">
    <location>
        <begin position="1"/>
        <end position="23"/>
    </location>
</feature>
<reference evidence="4" key="1">
    <citation type="submission" date="2019-11" db="EMBL/GenBank/DDBJ databases">
        <authorList>
            <person name="Feng L."/>
        </authorList>
    </citation>
    <scope>NUCLEOTIDE SEQUENCE</scope>
    <source>
        <strain evidence="4">BgluceraseaLFYP119</strain>
    </source>
</reference>
<dbReference type="InterPro" id="IPR025377">
    <property type="entry name" value="DUF4367"/>
</dbReference>
<dbReference type="Pfam" id="PF14285">
    <property type="entry name" value="DUF4367"/>
    <property type="match status" value="1"/>
</dbReference>
<proteinExistence type="predicted"/>
<gene>
    <name evidence="4" type="ORF">BGLFYP119_01403</name>
</gene>
<feature type="domain" description="DUF4367" evidence="3">
    <location>
        <begin position="189"/>
        <end position="302"/>
    </location>
</feature>